<dbReference type="PROSITE" id="PS50110">
    <property type="entry name" value="RESPONSE_REGULATORY"/>
    <property type="match status" value="1"/>
</dbReference>
<evidence type="ECO:0000313" key="4">
    <source>
        <dbReference type="Proteomes" id="UP001148185"/>
    </source>
</evidence>
<accession>A0A9X4C481</accession>
<dbReference type="EMBL" id="JAMDHA010000022">
    <property type="protein sequence ID" value="MDD1009680.1"/>
    <property type="molecule type" value="Genomic_DNA"/>
</dbReference>
<comment type="caution">
    <text evidence="3">The sequence shown here is derived from an EMBL/GenBank/DDBJ whole genome shotgun (WGS) entry which is preliminary data.</text>
</comment>
<evidence type="ECO:0000313" key="3">
    <source>
        <dbReference type="EMBL" id="MDD1009680.1"/>
    </source>
</evidence>
<keyword evidence="4" id="KW-1185">Reference proteome</keyword>
<organism evidence="3 4">
    <name type="scientific">Pseudomonas shahriarae</name>
    <dbReference type="NCBI Taxonomy" id="2745512"/>
    <lineage>
        <taxon>Bacteria</taxon>
        <taxon>Pseudomonadati</taxon>
        <taxon>Pseudomonadota</taxon>
        <taxon>Gammaproteobacteria</taxon>
        <taxon>Pseudomonadales</taxon>
        <taxon>Pseudomonadaceae</taxon>
        <taxon>Pseudomonas</taxon>
    </lineage>
</organism>
<dbReference type="GO" id="GO:0000160">
    <property type="term" value="P:phosphorelay signal transduction system"/>
    <property type="evidence" value="ECO:0007669"/>
    <property type="project" value="InterPro"/>
</dbReference>
<keyword evidence="1" id="KW-0597">Phosphoprotein</keyword>
<dbReference type="InterPro" id="IPR011006">
    <property type="entry name" value="CheY-like_superfamily"/>
</dbReference>
<sequence>MKLNWEGLLPVSGKVIVIEDDPTLRTLMVDILAEIGAPSLAFATADDALTHLLEAHVPCPLVVVDHALPGQIQGAEFIEMVKGKWPSTRSILISGYMLEPATIPHSTTYLQKPWSMDDFIDAVAGVLQPGYPLRKI</sequence>
<evidence type="ECO:0000256" key="1">
    <source>
        <dbReference type="PROSITE-ProRule" id="PRU00169"/>
    </source>
</evidence>
<protein>
    <submittedName>
        <fullName evidence="3">Response regulator</fullName>
    </submittedName>
</protein>
<reference evidence="3 4" key="1">
    <citation type="submission" date="2022-05" db="EMBL/GenBank/DDBJ databases">
        <title>Novel Pseudomonas spp. Isolated from a Rainbow Trout Aquaculture Facility.</title>
        <authorList>
            <person name="Testerman T."/>
            <person name="Graf J."/>
        </authorList>
    </citation>
    <scope>NUCLEOTIDE SEQUENCE [LARGE SCALE GENOMIC DNA]</scope>
    <source>
        <strain evidence="3 4">ID1042</strain>
    </source>
</reference>
<dbReference type="Gene3D" id="3.40.50.2300">
    <property type="match status" value="1"/>
</dbReference>
<dbReference type="SMART" id="SM00448">
    <property type="entry name" value="REC"/>
    <property type="match status" value="1"/>
</dbReference>
<feature type="domain" description="Response regulatory" evidence="2">
    <location>
        <begin position="14"/>
        <end position="127"/>
    </location>
</feature>
<dbReference type="SUPFAM" id="SSF52172">
    <property type="entry name" value="CheY-like"/>
    <property type="match status" value="1"/>
</dbReference>
<evidence type="ECO:0000259" key="2">
    <source>
        <dbReference type="PROSITE" id="PS50110"/>
    </source>
</evidence>
<dbReference type="Pfam" id="PF00072">
    <property type="entry name" value="Response_reg"/>
    <property type="match status" value="1"/>
</dbReference>
<dbReference type="InterPro" id="IPR001789">
    <property type="entry name" value="Sig_transdc_resp-reg_receiver"/>
</dbReference>
<dbReference type="Proteomes" id="UP001148185">
    <property type="component" value="Unassembled WGS sequence"/>
</dbReference>
<feature type="modified residue" description="4-aspartylphosphate" evidence="1">
    <location>
        <position position="65"/>
    </location>
</feature>
<name>A0A9X4C481_9PSED</name>
<gene>
    <name evidence="3" type="ORF">M5G27_19565</name>
</gene>
<dbReference type="RefSeq" id="WP_150631384.1">
    <property type="nucleotide sequence ID" value="NZ_JAMDHA010000022.1"/>
</dbReference>
<dbReference type="AlphaFoldDB" id="A0A9X4C481"/>
<proteinExistence type="predicted"/>